<evidence type="ECO:0000313" key="4">
    <source>
        <dbReference type="Proteomes" id="UP001530400"/>
    </source>
</evidence>
<feature type="compositionally biased region" description="Acidic residues" evidence="1">
    <location>
        <begin position="160"/>
        <end position="175"/>
    </location>
</feature>
<feature type="compositionally biased region" description="Basic and acidic residues" evidence="1">
    <location>
        <begin position="409"/>
        <end position="423"/>
    </location>
</feature>
<dbReference type="Proteomes" id="UP001530400">
    <property type="component" value="Unassembled WGS sequence"/>
</dbReference>
<organism evidence="3 4">
    <name type="scientific">Cyclotella atomus</name>
    <dbReference type="NCBI Taxonomy" id="382360"/>
    <lineage>
        <taxon>Eukaryota</taxon>
        <taxon>Sar</taxon>
        <taxon>Stramenopiles</taxon>
        <taxon>Ochrophyta</taxon>
        <taxon>Bacillariophyta</taxon>
        <taxon>Coscinodiscophyceae</taxon>
        <taxon>Thalassiosirophycidae</taxon>
        <taxon>Stephanodiscales</taxon>
        <taxon>Stephanodiscaceae</taxon>
        <taxon>Cyclotella</taxon>
    </lineage>
</organism>
<proteinExistence type="predicted"/>
<reference evidence="3 4" key="1">
    <citation type="submission" date="2024-10" db="EMBL/GenBank/DDBJ databases">
        <title>Updated reference genomes for cyclostephanoid diatoms.</title>
        <authorList>
            <person name="Roberts W.R."/>
            <person name="Alverson A.J."/>
        </authorList>
    </citation>
    <scope>NUCLEOTIDE SEQUENCE [LARGE SCALE GENOMIC DNA]</scope>
    <source>
        <strain evidence="3 4">AJA010-31</strain>
    </source>
</reference>
<comment type="caution">
    <text evidence="3">The sequence shown here is derived from an EMBL/GenBank/DDBJ whole genome shotgun (WGS) entry which is preliminary data.</text>
</comment>
<sequence length="655" mass="75786">MKVNLKCRPKVSIFSLRLFIATGVGLLLGIQFRLLTYTAQLPTSDPHRHDPLLIQPLNETGLQHAIQNLQKQTPLFLFGHTTGHSGSGSFHEAMAQPGCPWDLTVDKFEYVADGEKDWAYDIDGFDKSCELTKNELVPHLVRAIKSKAMKMRLYRKEEAREEEDDDGSDDDDDSNNDVVSYNNASIAKQLEGIGINSTAFIDLGHFHNTGRTLECLAKLLGERSVFVHIRRNRYSIARSFTPSRNETLNKTDWRLVRRHNKLMRRQGTFGPDPDDHNRAAFRQSLGLKRFSGSADQDAARIADLDEISTNSNRRLTDEEHFIPRQEQSPVDEDYIEKRVKAKGRKALESGEEPMQLWSEEKERRQKSRRREHENTFSRIARIRQSTHSDSTRYSAEDKKRIMQSYRDMEHERTFTRSNPEERRRARPCRGRRCREKANNETKQKLSQTPCIALDIVNGKNVSHPSVSICPRSSEGRGNVNLAVASDDIWDSLTPFQQFLWYADEMEHRWYTLQKMFYANYNIAPELRRHVPGGHGKPTFIEVTWDSKDELQQGINWVRANLGCTPAMFVTNEHPHVKHEHGALNCSQFIHEDLEYRKKMKYGSKAIDILFPSKLPQHVDSSECREDRAELEMNIREYSKLHGIPYDPGQWKLPDE</sequence>
<feature type="region of interest" description="Disordered" evidence="1">
    <location>
        <begin position="155"/>
        <end position="179"/>
    </location>
</feature>
<accession>A0ABD3NGI5</accession>
<evidence type="ECO:0000313" key="3">
    <source>
        <dbReference type="EMBL" id="KAL3775126.1"/>
    </source>
</evidence>
<keyword evidence="2" id="KW-0812">Transmembrane</keyword>
<gene>
    <name evidence="3" type="ORF">ACHAWO_001949</name>
</gene>
<keyword evidence="2" id="KW-1133">Transmembrane helix</keyword>
<keyword evidence="4" id="KW-1185">Reference proteome</keyword>
<keyword evidence="2" id="KW-0472">Membrane</keyword>
<protein>
    <submittedName>
        <fullName evidence="3">Uncharacterized protein</fullName>
    </submittedName>
</protein>
<evidence type="ECO:0000256" key="2">
    <source>
        <dbReference type="SAM" id="Phobius"/>
    </source>
</evidence>
<evidence type="ECO:0000256" key="1">
    <source>
        <dbReference type="SAM" id="MobiDB-lite"/>
    </source>
</evidence>
<feature type="transmembrane region" description="Helical" evidence="2">
    <location>
        <begin position="12"/>
        <end position="32"/>
    </location>
</feature>
<dbReference type="EMBL" id="JALLPJ020001166">
    <property type="protein sequence ID" value="KAL3775126.1"/>
    <property type="molecule type" value="Genomic_DNA"/>
</dbReference>
<feature type="region of interest" description="Disordered" evidence="1">
    <location>
        <begin position="409"/>
        <end position="428"/>
    </location>
</feature>
<dbReference type="AlphaFoldDB" id="A0ABD3NGI5"/>
<feature type="region of interest" description="Disordered" evidence="1">
    <location>
        <begin position="345"/>
        <end position="374"/>
    </location>
</feature>
<name>A0ABD3NGI5_9STRA</name>